<protein>
    <recommendedName>
        <fullName evidence="2">histidine kinase</fullName>
        <ecNumber evidence="2">2.7.13.3</ecNumber>
    </recommendedName>
</protein>
<keyword evidence="12" id="KW-1185">Reference proteome</keyword>
<dbReference type="RefSeq" id="WP_271418860.1">
    <property type="nucleotide sequence ID" value="NZ_CP115668.1"/>
</dbReference>
<gene>
    <name evidence="11" type="ORF">O6R08_04130</name>
</gene>
<keyword evidence="9" id="KW-1133">Transmembrane helix</keyword>
<feature type="transmembrane region" description="Helical" evidence="9">
    <location>
        <begin position="46"/>
        <end position="66"/>
    </location>
</feature>
<accession>A0ABY7R053</accession>
<evidence type="ECO:0000256" key="2">
    <source>
        <dbReference type="ARBA" id="ARBA00012438"/>
    </source>
</evidence>
<keyword evidence="9" id="KW-0812">Transmembrane</keyword>
<keyword evidence="9" id="KW-0472">Membrane</keyword>
<evidence type="ECO:0000256" key="7">
    <source>
        <dbReference type="ARBA" id="ARBA00022840"/>
    </source>
</evidence>
<evidence type="ECO:0000256" key="5">
    <source>
        <dbReference type="ARBA" id="ARBA00022741"/>
    </source>
</evidence>
<dbReference type="Gene3D" id="3.30.565.10">
    <property type="entry name" value="Histidine kinase-like ATPase, C-terminal domain"/>
    <property type="match status" value="1"/>
</dbReference>
<dbReference type="GO" id="GO:0016301">
    <property type="term" value="F:kinase activity"/>
    <property type="evidence" value="ECO:0007669"/>
    <property type="project" value="UniProtKB-KW"/>
</dbReference>
<evidence type="ECO:0000256" key="8">
    <source>
        <dbReference type="ARBA" id="ARBA00023012"/>
    </source>
</evidence>
<sequence>MPLATLSGVREAIVSFMAMDDLWRRRVPDTRGWRVPRVGFLPAVDVLVGALVALAVGAGGLLLAALQDRLDVLGVGDVIVVIALAVVLSFRRVAPVTSAALITVIWVIGAYATPYMAANWVSTLAVFFSYDSLMGWARTRRLAWGSMLAVFVVIMGWVALTMAFGNSLTKQIEAINPDSNGEGIIYLVLTYVIINVTFVIGAALAGQVSWLRARDLAEVRRQAATIERQRTQLAEQAVLDERLRIAREMHDSVAHHVSVVGIHAAGARRALDIDPDLARDALATVESESRAVVTEIRSLLGSLRAGGEPRARLGLADLDRLCEEQRRASVRLLRVGDDSMVGPLLGHTCYRIVQESLNNVEAHSSATEVTVSLRCNDDEVEVEITDNGRPIRSGPSTGVGIVGMSERVEVLGGTIEVGPRKVGGWRVRAVMPLRQGEKTRAEDIEDGVD</sequence>
<evidence type="ECO:0000256" key="9">
    <source>
        <dbReference type="SAM" id="Phobius"/>
    </source>
</evidence>
<dbReference type="Gene3D" id="1.20.5.1930">
    <property type="match status" value="1"/>
</dbReference>
<evidence type="ECO:0000313" key="12">
    <source>
        <dbReference type="Proteomes" id="UP001212097"/>
    </source>
</evidence>
<evidence type="ECO:0000313" key="11">
    <source>
        <dbReference type="EMBL" id="WCC80680.1"/>
    </source>
</evidence>
<dbReference type="SUPFAM" id="SSF55874">
    <property type="entry name" value="ATPase domain of HSP90 chaperone/DNA topoisomerase II/histidine kinase"/>
    <property type="match status" value="1"/>
</dbReference>
<dbReference type="InterPro" id="IPR011712">
    <property type="entry name" value="Sig_transdc_His_kin_sub3_dim/P"/>
</dbReference>
<dbReference type="Proteomes" id="UP001212097">
    <property type="component" value="Chromosome"/>
</dbReference>
<feature type="transmembrane region" description="Helical" evidence="9">
    <location>
        <begin position="73"/>
        <end position="94"/>
    </location>
</feature>
<dbReference type="Pfam" id="PF07730">
    <property type="entry name" value="HisKA_3"/>
    <property type="match status" value="1"/>
</dbReference>
<feature type="transmembrane region" description="Helical" evidence="9">
    <location>
        <begin position="142"/>
        <end position="164"/>
    </location>
</feature>
<comment type="catalytic activity">
    <reaction evidence="1">
        <text>ATP + protein L-histidine = ADP + protein N-phospho-L-histidine.</text>
        <dbReference type="EC" id="2.7.13.3"/>
    </reaction>
</comment>
<feature type="transmembrane region" description="Helical" evidence="9">
    <location>
        <begin position="184"/>
        <end position="205"/>
    </location>
</feature>
<dbReference type="InterPro" id="IPR003594">
    <property type="entry name" value="HATPase_dom"/>
</dbReference>
<dbReference type="PANTHER" id="PTHR24421">
    <property type="entry name" value="NITRATE/NITRITE SENSOR PROTEIN NARX-RELATED"/>
    <property type="match status" value="1"/>
</dbReference>
<keyword evidence="8" id="KW-0902">Two-component regulatory system</keyword>
<keyword evidence="6 11" id="KW-0418">Kinase</keyword>
<dbReference type="SMART" id="SM00387">
    <property type="entry name" value="HATPase_c"/>
    <property type="match status" value="1"/>
</dbReference>
<keyword evidence="5" id="KW-0547">Nucleotide-binding</keyword>
<dbReference type="EC" id="2.7.13.3" evidence="2"/>
<dbReference type="InterPro" id="IPR050482">
    <property type="entry name" value="Sensor_HK_TwoCompSys"/>
</dbReference>
<feature type="transmembrane region" description="Helical" evidence="9">
    <location>
        <begin position="100"/>
        <end position="130"/>
    </location>
</feature>
<evidence type="ECO:0000256" key="3">
    <source>
        <dbReference type="ARBA" id="ARBA00022553"/>
    </source>
</evidence>
<dbReference type="EMBL" id="CP115668">
    <property type="protein sequence ID" value="WCC80680.1"/>
    <property type="molecule type" value="Genomic_DNA"/>
</dbReference>
<evidence type="ECO:0000256" key="1">
    <source>
        <dbReference type="ARBA" id="ARBA00000085"/>
    </source>
</evidence>
<organism evidence="11 12">
    <name type="scientific">Cutibacterium equinum</name>
    <dbReference type="NCBI Taxonomy" id="3016342"/>
    <lineage>
        <taxon>Bacteria</taxon>
        <taxon>Bacillati</taxon>
        <taxon>Actinomycetota</taxon>
        <taxon>Actinomycetes</taxon>
        <taxon>Propionibacteriales</taxon>
        <taxon>Propionibacteriaceae</taxon>
        <taxon>Cutibacterium</taxon>
    </lineage>
</organism>
<dbReference type="Pfam" id="PF02518">
    <property type="entry name" value="HATPase_c"/>
    <property type="match status" value="1"/>
</dbReference>
<dbReference type="InterPro" id="IPR036890">
    <property type="entry name" value="HATPase_C_sf"/>
</dbReference>
<keyword evidence="3" id="KW-0597">Phosphoprotein</keyword>
<keyword evidence="7" id="KW-0067">ATP-binding</keyword>
<evidence type="ECO:0000256" key="4">
    <source>
        <dbReference type="ARBA" id="ARBA00022679"/>
    </source>
</evidence>
<evidence type="ECO:0000256" key="6">
    <source>
        <dbReference type="ARBA" id="ARBA00022777"/>
    </source>
</evidence>
<proteinExistence type="predicted"/>
<dbReference type="CDD" id="cd16917">
    <property type="entry name" value="HATPase_UhpB-NarQ-NarX-like"/>
    <property type="match status" value="1"/>
</dbReference>
<evidence type="ECO:0000259" key="10">
    <source>
        <dbReference type="SMART" id="SM00387"/>
    </source>
</evidence>
<feature type="domain" description="Histidine kinase/HSP90-like ATPase" evidence="10">
    <location>
        <begin position="344"/>
        <end position="435"/>
    </location>
</feature>
<dbReference type="PANTHER" id="PTHR24421:SF10">
    <property type="entry name" value="NITRATE_NITRITE SENSOR PROTEIN NARQ"/>
    <property type="match status" value="1"/>
</dbReference>
<keyword evidence="4" id="KW-0808">Transferase</keyword>
<reference evidence="11 12" key="1">
    <citation type="submission" date="2023-06" db="EMBL/GenBank/DDBJ databases">
        <title>The Gram-positive Non-spore-bearing Anaerobic Bacilli of Human Feces.</title>
        <authorList>
            <person name="Eggerth A.H."/>
        </authorList>
    </citation>
    <scope>NUCLEOTIDE SEQUENCE [LARGE SCALE GENOMIC DNA]</scope>
    <source>
        <strain evidence="11 12">CBA3108</strain>
    </source>
</reference>
<name>A0ABY7R053_9ACTN</name>